<organism evidence="4 5">
    <name type="scientific">Sphaerobolus stellatus (strain SS14)</name>
    <dbReference type="NCBI Taxonomy" id="990650"/>
    <lineage>
        <taxon>Eukaryota</taxon>
        <taxon>Fungi</taxon>
        <taxon>Dikarya</taxon>
        <taxon>Basidiomycota</taxon>
        <taxon>Agaricomycotina</taxon>
        <taxon>Agaricomycetes</taxon>
        <taxon>Phallomycetidae</taxon>
        <taxon>Geastrales</taxon>
        <taxon>Sphaerobolaceae</taxon>
        <taxon>Sphaerobolus</taxon>
    </lineage>
</organism>
<feature type="domain" description="ABC transporter family G" evidence="3">
    <location>
        <begin position="47"/>
        <end position="108"/>
    </location>
</feature>
<name>A0A0C9V8R1_SPHS4</name>
<keyword evidence="5" id="KW-1185">Reference proteome</keyword>
<keyword evidence="2" id="KW-0472">Membrane</keyword>
<evidence type="ECO:0000313" key="4">
    <source>
        <dbReference type="EMBL" id="KIJ43374.1"/>
    </source>
</evidence>
<evidence type="ECO:0000313" key="5">
    <source>
        <dbReference type="Proteomes" id="UP000054279"/>
    </source>
</evidence>
<evidence type="ECO:0000256" key="2">
    <source>
        <dbReference type="ARBA" id="ARBA00023136"/>
    </source>
</evidence>
<keyword evidence="1" id="KW-0813">Transport</keyword>
<gene>
    <name evidence="4" type="ORF">M422DRAFT_170019</name>
</gene>
<accession>A0A0C9V8R1</accession>
<feature type="non-terminal residue" evidence="4">
    <location>
        <position position="1"/>
    </location>
</feature>
<evidence type="ECO:0000256" key="1">
    <source>
        <dbReference type="ARBA" id="ARBA00022448"/>
    </source>
</evidence>
<dbReference type="OrthoDB" id="245989at2759"/>
<proteinExistence type="predicted"/>
<dbReference type="PANTHER" id="PTHR19241">
    <property type="entry name" value="ATP-BINDING CASSETTE TRANSPORTER"/>
    <property type="match status" value="1"/>
</dbReference>
<dbReference type="Pfam" id="PF19055">
    <property type="entry name" value="ABC2_membrane_7"/>
    <property type="match status" value="1"/>
</dbReference>
<sequence length="170" mass="18820">VSKPAKPELLLFLDEPTSGLDGQSTWNLVRFLRKLAHQGQAILCTIHQPSALLFESFDRLLLLERGGETVYFGDIGADSDVMRDYFARNGAVCPPDVNPAEYMLEAIGAGVTPRVGPRDWKDVWEDSPESAKVRQDISAIHTEALARPSETNQELTKTCMSYLSSSLHIC</sequence>
<dbReference type="AlphaFoldDB" id="A0A0C9V8R1"/>
<dbReference type="Gene3D" id="3.40.50.300">
    <property type="entry name" value="P-loop containing nucleotide triphosphate hydrolases"/>
    <property type="match status" value="1"/>
</dbReference>
<dbReference type="EMBL" id="KN837123">
    <property type="protein sequence ID" value="KIJ43374.1"/>
    <property type="molecule type" value="Genomic_DNA"/>
</dbReference>
<dbReference type="GO" id="GO:0140359">
    <property type="term" value="F:ABC-type transporter activity"/>
    <property type="evidence" value="ECO:0007669"/>
    <property type="project" value="InterPro"/>
</dbReference>
<dbReference type="SUPFAM" id="SSF52540">
    <property type="entry name" value="P-loop containing nucleoside triphosphate hydrolases"/>
    <property type="match status" value="1"/>
</dbReference>
<evidence type="ECO:0000259" key="3">
    <source>
        <dbReference type="Pfam" id="PF19055"/>
    </source>
</evidence>
<dbReference type="InterPro" id="IPR027417">
    <property type="entry name" value="P-loop_NTPase"/>
</dbReference>
<reference evidence="4 5" key="1">
    <citation type="submission" date="2014-06" db="EMBL/GenBank/DDBJ databases">
        <title>Evolutionary Origins and Diversification of the Mycorrhizal Mutualists.</title>
        <authorList>
            <consortium name="DOE Joint Genome Institute"/>
            <consortium name="Mycorrhizal Genomics Consortium"/>
            <person name="Kohler A."/>
            <person name="Kuo A."/>
            <person name="Nagy L.G."/>
            <person name="Floudas D."/>
            <person name="Copeland A."/>
            <person name="Barry K.W."/>
            <person name="Cichocki N."/>
            <person name="Veneault-Fourrey C."/>
            <person name="LaButti K."/>
            <person name="Lindquist E.A."/>
            <person name="Lipzen A."/>
            <person name="Lundell T."/>
            <person name="Morin E."/>
            <person name="Murat C."/>
            <person name="Riley R."/>
            <person name="Ohm R."/>
            <person name="Sun H."/>
            <person name="Tunlid A."/>
            <person name="Henrissat B."/>
            <person name="Grigoriev I.V."/>
            <person name="Hibbett D.S."/>
            <person name="Martin F."/>
        </authorList>
    </citation>
    <scope>NUCLEOTIDE SEQUENCE [LARGE SCALE GENOMIC DNA]</scope>
    <source>
        <strain evidence="4 5">SS14</strain>
    </source>
</reference>
<dbReference type="HOGENOM" id="CLU_1574519_0_0_1"/>
<dbReference type="Proteomes" id="UP000054279">
    <property type="component" value="Unassembled WGS sequence"/>
</dbReference>
<protein>
    <submittedName>
        <fullName evidence="4">Unplaced genomic scaffold SPHSTscaffold_48, whole genome shotgun sequence</fullName>
    </submittedName>
</protein>
<dbReference type="InterPro" id="IPR043926">
    <property type="entry name" value="ABCG_dom"/>
</dbReference>